<proteinExistence type="predicted"/>
<accession>A0A133UAG0</accession>
<feature type="compositionally biased region" description="Basic and acidic residues" evidence="1">
    <location>
        <begin position="13"/>
        <end position="26"/>
    </location>
</feature>
<feature type="region of interest" description="Disordered" evidence="1">
    <location>
        <begin position="1"/>
        <end position="26"/>
    </location>
</feature>
<comment type="caution">
    <text evidence="2">The sequence shown here is derived from an EMBL/GenBank/DDBJ whole genome shotgun (WGS) entry which is preliminary data.</text>
</comment>
<reference evidence="2 3" key="1">
    <citation type="journal article" date="2016" name="Sci. Rep.">
        <title>Metabolic traits of an uncultured archaeal lineage -MSBL1- from brine pools of the Red Sea.</title>
        <authorList>
            <person name="Mwirichia R."/>
            <person name="Alam I."/>
            <person name="Rashid M."/>
            <person name="Vinu M."/>
            <person name="Ba-Alawi W."/>
            <person name="Anthony Kamau A."/>
            <person name="Kamanda Ngugi D."/>
            <person name="Goker M."/>
            <person name="Klenk H.P."/>
            <person name="Bajic V."/>
            <person name="Stingl U."/>
        </authorList>
    </citation>
    <scope>NUCLEOTIDE SEQUENCE [LARGE SCALE GENOMIC DNA]</scope>
    <source>
        <strain evidence="2">SCGC-AAA259A05</strain>
    </source>
</reference>
<organism evidence="2 3">
    <name type="scientific">candidate division MSBL1 archaeon SCGC-AAA259A05</name>
    <dbReference type="NCBI Taxonomy" id="1698259"/>
    <lineage>
        <taxon>Archaea</taxon>
        <taxon>Methanobacteriati</taxon>
        <taxon>Methanobacteriota</taxon>
        <taxon>candidate division MSBL1</taxon>
    </lineage>
</organism>
<dbReference type="EMBL" id="LHXJ01000018">
    <property type="protein sequence ID" value="KXA91176.1"/>
    <property type="molecule type" value="Genomic_DNA"/>
</dbReference>
<evidence type="ECO:0000313" key="2">
    <source>
        <dbReference type="EMBL" id="KXA91176.1"/>
    </source>
</evidence>
<dbReference type="Proteomes" id="UP000070163">
    <property type="component" value="Unassembled WGS sequence"/>
</dbReference>
<keyword evidence="3" id="KW-1185">Reference proteome</keyword>
<feature type="compositionally biased region" description="Basic residues" evidence="1">
    <location>
        <begin position="1"/>
        <end position="12"/>
    </location>
</feature>
<gene>
    <name evidence="2" type="ORF">AKJ57_02215</name>
</gene>
<name>A0A133UAG0_9EURY</name>
<dbReference type="AlphaFoldDB" id="A0A133UAG0"/>
<protein>
    <submittedName>
        <fullName evidence="2">Uncharacterized protein</fullName>
    </submittedName>
</protein>
<evidence type="ECO:0000313" key="3">
    <source>
        <dbReference type="Proteomes" id="UP000070163"/>
    </source>
</evidence>
<evidence type="ECO:0000256" key="1">
    <source>
        <dbReference type="SAM" id="MobiDB-lite"/>
    </source>
</evidence>
<sequence>MKSKKEKPRHRKTALEREREEDKAESMNKMAKFIKENDIDFGDLTEVGRFAREKDMSIDEMVEEGFAEVEQVETDDGEKVTQVTMHLGKG</sequence>